<proteinExistence type="inferred from homology"/>
<keyword evidence="10 15" id="KW-0675">Receptor</keyword>
<keyword evidence="9 15" id="KW-0472">Membrane</keyword>
<keyword evidence="17" id="KW-1185">Reference proteome</keyword>
<dbReference type="PANTHER" id="PTHR11394">
    <property type="entry name" value="TASTE RECEPTOR TYPE 2"/>
    <property type="match status" value="1"/>
</dbReference>
<evidence type="ECO:0000313" key="17">
    <source>
        <dbReference type="Proteomes" id="UP000515202"/>
    </source>
</evidence>
<evidence type="ECO:0000256" key="2">
    <source>
        <dbReference type="ARBA" id="ARBA00007376"/>
    </source>
</evidence>
<name>A0A6P3PX97_PTEVA</name>
<comment type="subunit">
    <text evidence="13">Interacts with RTP3 and RTP4.</text>
</comment>
<keyword evidence="8 15" id="KW-0297">G-protein coupled receptor</keyword>
<gene>
    <name evidence="18" type="primary">TAS2R16</name>
</gene>
<keyword evidence="5 15" id="KW-0716">Sensory transduction</keyword>
<dbReference type="OrthoDB" id="9834076at2759"/>
<evidence type="ECO:0000256" key="9">
    <source>
        <dbReference type="ARBA" id="ARBA00023136"/>
    </source>
</evidence>
<feature type="transmembrane region" description="Helical" evidence="16">
    <location>
        <begin position="6"/>
        <end position="33"/>
    </location>
</feature>
<sequence length="301" mass="35169">MIPIQLTVFFMVIYALESLTIIVQSSLIVAVLGREWMQIKRMSPVDMVFISLGFCRFCQQWSSVLYNFCSYFNPNTTFWYIGIIWEFTNTLTFWLTSLLAIVYCVKVSSFTHPVFLWLKWRILRLVPQLLLGSLLISCVAIIFSVIRSRIKFQLISMMHLPGNNTVTERIKMLLQNFLIFQQLVLLVIPFLLFLASTISLIASLCQHLGQMQRHNIGHCNSSLKAHFSALRYLAFFLIFFTSYFLAIFITIIDNLFNRRHWFWAWETVIYAVVSIHSTLLMMSSPKLKKVLKVRCWGLETA</sequence>
<evidence type="ECO:0000256" key="13">
    <source>
        <dbReference type="ARBA" id="ARBA00038817"/>
    </source>
</evidence>
<evidence type="ECO:0000256" key="5">
    <source>
        <dbReference type="ARBA" id="ARBA00022606"/>
    </source>
</evidence>
<dbReference type="RefSeq" id="XP_011355472.1">
    <property type="nucleotide sequence ID" value="XM_011357170.1"/>
</dbReference>
<keyword evidence="4 15" id="KW-0919">Taste</keyword>
<dbReference type="GO" id="GO:0005886">
    <property type="term" value="C:plasma membrane"/>
    <property type="evidence" value="ECO:0007669"/>
    <property type="project" value="UniProtKB-SubCell"/>
</dbReference>
<comment type="subcellular location">
    <subcellularLocation>
        <location evidence="1">Cell membrane</location>
        <topology evidence="1">Multi-pass membrane protein</topology>
    </subcellularLocation>
    <subcellularLocation>
        <location evidence="15">Membrane</location>
        <topology evidence="15">Multi-pass membrane protein</topology>
    </subcellularLocation>
</comment>
<accession>A0A6P3PX97</accession>
<dbReference type="InterPro" id="IPR007960">
    <property type="entry name" value="TAS2R"/>
</dbReference>
<dbReference type="GeneID" id="105290162"/>
<evidence type="ECO:0000256" key="1">
    <source>
        <dbReference type="ARBA" id="ARBA00004651"/>
    </source>
</evidence>
<evidence type="ECO:0000256" key="3">
    <source>
        <dbReference type="ARBA" id="ARBA00022475"/>
    </source>
</evidence>
<evidence type="ECO:0000256" key="4">
    <source>
        <dbReference type="ARBA" id="ARBA00022480"/>
    </source>
</evidence>
<evidence type="ECO:0000256" key="8">
    <source>
        <dbReference type="ARBA" id="ARBA00023040"/>
    </source>
</evidence>
<evidence type="ECO:0000256" key="10">
    <source>
        <dbReference type="ARBA" id="ARBA00023170"/>
    </source>
</evidence>
<keyword evidence="11" id="KW-0325">Glycoprotein</keyword>
<dbReference type="PANTHER" id="PTHR11394:SF68">
    <property type="entry name" value="TASTE RECEPTOR TYPE 2 MEMBER 16"/>
    <property type="match status" value="1"/>
</dbReference>
<keyword evidence="12 15" id="KW-0807">Transducer</keyword>
<feature type="transmembrane region" description="Helical" evidence="16">
    <location>
        <begin position="262"/>
        <end position="282"/>
    </location>
</feature>
<evidence type="ECO:0000256" key="11">
    <source>
        <dbReference type="ARBA" id="ARBA00023180"/>
    </source>
</evidence>
<dbReference type="GO" id="GO:0033038">
    <property type="term" value="F:bitter taste receptor activity"/>
    <property type="evidence" value="ECO:0007669"/>
    <property type="project" value="InterPro"/>
</dbReference>
<dbReference type="Proteomes" id="UP000515202">
    <property type="component" value="Unplaced"/>
</dbReference>
<protein>
    <recommendedName>
        <fullName evidence="15">Taste receptor type 2</fullName>
    </recommendedName>
</protein>
<dbReference type="SUPFAM" id="SSF81321">
    <property type="entry name" value="Family A G protein-coupled receptor-like"/>
    <property type="match status" value="1"/>
</dbReference>
<dbReference type="KEGG" id="pvp:105290162"/>
<evidence type="ECO:0000256" key="14">
    <source>
        <dbReference type="RuleBase" id="RU004423"/>
    </source>
</evidence>
<dbReference type="CTD" id="50833"/>
<dbReference type="Pfam" id="PF05296">
    <property type="entry name" value="TAS2R"/>
    <property type="match status" value="1"/>
</dbReference>
<evidence type="ECO:0000256" key="12">
    <source>
        <dbReference type="ARBA" id="ARBA00023224"/>
    </source>
</evidence>
<comment type="similarity">
    <text evidence="2 14">Belongs to the G-protein coupled receptor T2R family.</text>
</comment>
<feature type="transmembrane region" description="Helical" evidence="16">
    <location>
        <begin position="232"/>
        <end position="256"/>
    </location>
</feature>
<feature type="transmembrane region" description="Helical" evidence="16">
    <location>
        <begin position="179"/>
        <end position="205"/>
    </location>
</feature>
<dbReference type="AlphaFoldDB" id="A0A6P3PX97"/>
<evidence type="ECO:0000256" key="7">
    <source>
        <dbReference type="ARBA" id="ARBA00022989"/>
    </source>
</evidence>
<keyword evidence="6 15" id="KW-0812">Transmembrane</keyword>
<keyword evidence="3" id="KW-1003">Cell membrane</keyword>
<feature type="transmembrane region" description="Helical" evidence="16">
    <location>
        <begin position="125"/>
        <end position="146"/>
    </location>
</feature>
<keyword evidence="7 16" id="KW-1133">Transmembrane helix</keyword>
<organism evidence="17 18">
    <name type="scientific">Pteropus vampyrus</name>
    <name type="common">Large flying fox</name>
    <dbReference type="NCBI Taxonomy" id="132908"/>
    <lineage>
        <taxon>Eukaryota</taxon>
        <taxon>Metazoa</taxon>
        <taxon>Chordata</taxon>
        <taxon>Craniata</taxon>
        <taxon>Vertebrata</taxon>
        <taxon>Euteleostomi</taxon>
        <taxon>Mammalia</taxon>
        <taxon>Eutheria</taxon>
        <taxon>Laurasiatheria</taxon>
        <taxon>Chiroptera</taxon>
        <taxon>Yinpterochiroptera</taxon>
        <taxon>Pteropodoidea</taxon>
        <taxon>Pteropodidae</taxon>
        <taxon>Pteropodinae</taxon>
        <taxon>Pteropus</taxon>
    </lineage>
</organism>
<dbReference type="GO" id="GO:0004930">
    <property type="term" value="F:G protein-coupled receptor activity"/>
    <property type="evidence" value="ECO:0007669"/>
    <property type="project" value="UniProtKB-KW"/>
</dbReference>
<evidence type="ECO:0000256" key="6">
    <source>
        <dbReference type="ARBA" id="ARBA00022692"/>
    </source>
</evidence>
<evidence type="ECO:0000256" key="16">
    <source>
        <dbReference type="SAM" id="Phobius"/>
    </source>
</evidence>
<dbReference type="CDD" id="cd15017">
    <property type="entry name" value="7tm_TAS2R16"/>
    <property type="match status" value="1"/>
</dbReference>
<evidence type="ECO:0000313" key="18">
    <source>
        <dbReference type="RefSeq" id="XP_011355472.1"/>
    </source>
</evidence>
<evidence type="ECO:0000256" key="15">
    <source>
        <dbReference type="RuleBase" id="RU004424"/>
    </source>
</evidence>
<dbReference type="FunFam" id="1.20.1070.10:FF:000055">
    <property type="entry name" value="Taste receptor type 2"/>
    <property type="match status" value="1"/>
</dbReference>
<reference evidence="18" key="1">
    <citation type="submission" date="2025-08" db="UniProtKB">
        <authorList>
            <consortium name="RefSeq"/>
        </authorList>
    </citation>
    <scope>IDENTIFICATION</scope>
    <source>
        <tissue evidence="18">Kidney</tissue>
    </source>
</reference>